<dbReference type="InterPro" id="IPR016181">
    <property type="entry name" value="Acyl_CoA_acyltransferase"/>
</dbReference>
<dbReference type="Pfam" id="PF00583">
    <property type="entry name" value="Acetyltransf_1"/>
    <property type="match status" value="1"/>
</dbReference>
<feature type="domain" description="N-acetyltransferase" evidence="1">
    <location>
        <begin position="1"/>
        <end position="135"/>
    </location>
</feature>
<keyword evidence="3" id="KW-1185">Reference proteome</keyword>
<keyword evidence="2" id="KW-0808">Transferase</keyword>
<dbReference type="Proteomes" id="UP000518605">
    <property type="component" value="Unassembled WGS sequence"/>
</dbReference>
<evidence type="ECO:0000313" key="3">
    <source>
        <dbReference type="Proteomes" id="UP000518605"/>
    </source>
</evidence>
<evidence type="ECO:0000313" key="2">
    <source>
        <dbReference type="EMBL" id="MBB3153404.1"/>
    </source>
</evidence>
<dbReference type="EMBL" id="JACHXW010000010">
    <property type="protein sequence ID" value="MBB3153404.1"/>
    <property type="molecule type" value="Genomic_DNA"/>
</dbReference>
<dbReference type="PROSITE" id="PS51186">
    <property type="entry name" value="GNAT"/>
    <property type="match status" value="1"/>
</dbReference>
<dbReference type="RefSeq" id="WP_312890948.1">
    <property type="nucleotide sequence ID" value="NZ_CBCSLB010000007.1"/>
</dbReference>
<dbReference type="InterPro" id="IPR000182">
    <property type="entry name" value="GNAT_dom"/>
</dbReference>
<accession>A0A7W5CA26</accession>
<dbReference type="SUPFAM" id="SSF55729">
    <property type="entry name" value="Acyl-CoA N-acyltransferases (Nat)"/>
    <property type="match status" value="1"/>
</dbReference>
<dbReference type="GO" id="GO:0016747">
    <property type="term" value="F:acyltransferase activity, transferring groups other than amino-acyl groups"/>
    <property type="evidence" value="ECO:0007669"/>
    <property type="project" value="InterPro"/>
</dbReference>
<evidence type="ECO:0000259" key="1">
    <source>
        <dbReference type="PROSITE" id="PS51186"/>
    </source>
</evidence>
<gene>
    <name evidence="2" type="ORF">FHS16_003466</name>
</gene>
<sequence>MLGIQMPSYKVEAELIGFEELPPLKDTVETLIVCGEDFYGYYLDSELCGAIAIKREEEIIDIHRLMVHPEHFRKGIAKELLLYVERLAGSEDVIVVATGTENVPAVSFYKQSGFVETDVFLVEGQLSITSFQKKT</sequence>
<organism evidence="2 3">
    <name type="scientific">Paenibacillus endophyticus</name>
    <dbReference type="NCBI Taxonomy" id="1294268"/>
    <lineage>
        <taxon>Bacteria</taxon>
        <taxon>Bacillati</taxon>
        <taxon>Bacillota</taxon>
        <taxon>Bacilli</taxon>
        <taxon>Bacillales</taxon>
        <taxon>Paenibacillaceae</taxon>
        <taxon>Paenibacillus</taxon>
    </lineage>
</organism>
<comment type="caution">
    <text evidence="2">The sequence shown here is derived from an EMBL/GenBank/DDBJ whole genome shotgun (WGS) entry which is preliminary data.</text>
</comment>
<proteinExistence type="predicted"/>
<dbReference type="Gene3D" id="3.40.630.30">
    <property type="match status" value="1"/>
</dbReference>
<reference evidence="2 3" key="1">
    <citation type="submission" date="2020-08" db="EMBL/GenBank/DDBJ databases">
        <title>Genomic Encyclopedia of Type Strains, Phase III (KMG-III): the genomes of soil and plant-associated and newly described type strains.</title>
        <authorList>
            <person name="Whitman W."/>
        </authorList>
    </citation>
    <scope>NUCLEOTIDE SEQUENCE [LARGE SCALE GENOMIC DNA]</scope>
    <source>
        <strain evidence="2 3">CECT 8234</strain>
    </source>
</reference>
<name>A0A7W5CA26_9BACL</name>
<dbReference type="CDD" id="cd04301">
    <property type="entry name" value="NAT_SF"/>
    <property type="match status" value="1"/>
</dbReference>
<dbReference type="AlphaFoldDB" id="A0A7W5CA26"/>
<protein>
    <submittedName>
        <fullName evidence="2">GNAT superfamily N-acetyltransferase</fullName>
    </submittedName>
</protein>